<comment type="caution">
    <text evidence="6">The sequence shown here is derived from an EMBL/GenBank/DDBJ whole genome shotgun (WGS) entry which is preliminary data.</text>
</comment>
<gene>
    <name evidence="6" type="ORF">KABA2_03S01958</name>
</gene>
<dbReference type="SMART" id="SM00323">
    <property type="entry name" value="RasGAP"/>
    <property type="match status" value="1"/>
</dbReference>
<dbReference type="InterPro" id="IPR039360">
    <property type="entry name" value="Ras_GTPase"/>
</dbReference>
<feature type="compositionally biased region" description="Low complexity" evidence="3">
    <location>
        <begin position="518"/>
        <end position="531"/>
    </location>
</feature>
<accession>A0A8H2ZH71</accession>
<feature type="compositionally biased region" description="Low complexity" evidence="3">
    <location>
        <begin position="451"/>
        <end position="460"/>
    </location>
</feature>
<sequence>MSNETRSANQDRLATQRSTDMIDRTMSNATSNHFMTNTLARHLFFDRIFPLLPIKSNTSSYQEVELNEFFLSCRAVILNVAIARDINSVIHNNLDLIELIAQNEKLTENNNINEDSLNSLLILVRLLSDTLEYYWESCGNSIPPILNDRSENAFEKQRAYFKSFVVGFSTHRASLHLKRPTKLRPEIADRLIKICIKLKCNTGTLKLLKNMSSNLHASRTITVAHILPEYQKLISELESPILLEKTDLTIDYILRFTAASNRDQFDSILKTKILEPLAIRHSVTELTIVEYLELFGCLFLTNRNLPHYLKLIRKITFVMKRTVFYSLLLYYFSKSFIFWIMARPKEYISLYEKLLKIDETDSNDPIREIPTLVNTLFDDVHSTFNVSNILTSSSSNHHHLDKKNTTLTTTTTSNSNNNNNSTNKPTKIPQSPAQSLSINDQLHLYTHHHTFSSTNSTTTSGREASTGSENKHNISLGNSNITSTTKPIKTHPLSQPSIKINTKYPNPAIGQHLEHLSSGDISRSALSSSSSIFPNPYSERGTPSGNDPMDSSNLSRKSSKNGESKFERLTRTTSKNSTYRNSNSFAKQNTINETRLSMEDPMRGSFIDVESTTDSADLENEIDNKIEYDSKINAYYLENVLELYSTFNNSELSSNMAVLRFLVILTFLDTESIPEMNGLSFSGLVEVDDISSENDEDEEDEDQQKAREKNTKILFANRRRTMSGSSEKERLQSIKHLAQGLKKITSLPTSSRKSRPGKFLIQLLAIVNGAQQVSNMVLIDAIRCLLSFMTVSSSISIYDHELPCIILTKRFYNLLGNNLDIGKNWNSSTNKHITHCRNKYPMISRRLKLEFFAAAVQLNPVEFLEHLQLEDELKHLSLKKLCIYTEGFRVSLHLLNKDESRRKNVRDLSKFFQSLFSVTSDILLKAYPYFDPKVTKIILSVLNGGILDVFESKRLSLLKLEKGESTTREESRKEAHNMQTSDERGNYWNIGELLPRISDNPTVNEFLSSESSLDHAAIIRTQNGLNIPSEESFHILMPKAEHISSHSRISSEIQFSTPSVVSVDSKLNTSTPRRDEMEIPNTAPVTATPELDATSTPNRSVTSTQLNIRSESNGEKSMFSPLMKATLNLQRYPSNKPTPTFEPSNGNNDITVYNNDARKIMMNIFSIFKRVSNYFISPVDETLDAIWDSGNFRTVIKPIFVAMLDANILLQNSAESFMDILILYISDYTDFTDSSLFGRHFLLCSYTITLFSIGLSDMSLSNKKKKLLLNVVIKVLDARACLVKTARKLNLLDQVVFIDETTAPLLITSLGSALIMSMSCSEEKIPKLLKIGFRELDHIMSFYEENLGPIDKTCIFNTKFIKETAASNYASAGSVAFLRKLKNNIVKYVTHPDILVLESFNGIYDRWYYYSVSRYLDQQELSDFRSLAGIIASLSGVLFTIGDDEDVGFKEFSYLTDVKEILIDKLRYFIGKQCEWLNYPDLLTRENSRDIISVELHPLAYSLLFDDLSMKISDLKNTQFDENTDNLTYILLEQIIIIMRTILKRDDEDRRLLLFSNGIVDTIQDLIHIIEKMPHESVLYFKAIIQISKMFISIEFSEDSLAIKNHFLLKNKWINVVINWFKFTITKNYDLQNLAKPHREMDLEKRDLDFLYIDTSIESAKALAYLTKGIPLNTNYSNTSGEFGRSELVTFGNYFTILLKGLERSTNSERFPVSLKHKINILNENIIVSLTNLSNSNVDASLNYSLPMGYSDNKNIRIAFLKVFIEIVTNYPLLKSNDDTKKIIIMDKLLLHLMKYPRLTYKGSIVCASNDTDEYAAGLIRAFETRNASHIVIDELIMDEIADAGRYADVLRRNSCATRALSIYAKSRGGDYLIKTLREPLLELDQKMGWFEIEKLTTGSENINTQVSLFLNYLVIIVDKISSSIDYFPKELIHICQTIYKSVKAKFPNYSYISVGSFVFLRFIGPALVTPDSEDILTYCDSRSRRSYITIAKVIQAMANNTEGYLKWPALHDHLDILSLCKTKIDDFLTSICNYNKPIDIKVRMDDTPRKYDYNYLHRFIYLYDYELRNETLRDIHSISELKVAKRTFTLFDDILGVMGQPEMEIKNEIPKYIKENIDRYPQLYEFMNRHGYRVSQEEQNKSVDYIHESMSNDGCPIMTVTFNLFGSDINEMELLIYRVIQLYARIWTNKYYLVFDCTEFFLIPTEFNKLCNMLCSLLPNIALQNCIMMYYVNTTEEFMDGWMQVQEMGHPLSFYQIPQQFVNTNTDVHIIKSLQLCSKNCEVYQSVRVSLHDIQLYNEMLQQYVPVKLKLGDRYFQILFENPKLYTLEDVDKVFEVRFNNVYEITDIETVHVTTHTDSSTEFTIEFYDGERLILSTSKYLEIVKMFYYAQSKLQSENYNQLDLVSSSNSTNTAEKDNREINEIISHLCLIILVGLFNEDDTVKHISYNLMVATQNAFGLNFGTKFYDCSEIYVPEDTTSFLTIVTKSLCSSSPELTPFIWKYIVDGLESDVIKHDSVPTIICCLSLWVPTMYDYVYLMDVGDGPEQVAKIIRTLIRLTVSDSNFTTLYLQQIWYRFALDGRLTRIIVDEIVNHALERDSENKDWKKATVLLTCFPTIEIASQIVKRFIRIIRSFLPSLKLESSTRGWSEITILAKLSVALFFESPLLCQMYLSEILFIISLLIDIGPADLRLSLHKLLMNICHSLTLNKSLSDEQRKKIQKLSNNFSRQKITLMSGSSGDKSLSVINFSSPSLSSKFGTLEHFVDNILELMECNSPTEAAQWKTKYKKYLMNSIFTHHSFLSARAMMILGILGKKDISEILCKDLLVESMKVFATPILTDETLTLTVAHSFTYSKIVEGLEPSLDLVKQLFWFSTTILESPYQVQFESGMFFMINCLTKLYNCHFSNDSSTKRLPEILMDSRIFASNFLAELESIAGVTWTNSNFPHILIGFILRGLSIPVLKAASMDCLKSLFRNSYLEMEKDSTTKTFFCYLFTIYLLFSPEQFMSAVNDANLSDDLIKLDDNNQIPKQLAEWLTSDHMCSNVALYQGALLFSSSISDDGCKLRFALIMRYLLKANPVCLFRFYIITRAELRRISGLEQNYQTVIVAFDIIGMLVTFEEYTELERYHDESLDALARRGLTMISKIDIFDSVTGDSRYMVHNNYANVIYERKRLLTMILARMTCYL</sequence>
<evidence type="ECO:0000313" key="7">
    <source>
        <dbReference type="Proteomes" id="UP000644660"/>
    </source>
</evidence>
<feature type="compositionally biased region" description="Polar residues" evidence="3">
    <location>
        <begin position="541"/>
        <end position="556"/>
    </location>
</feature>
<keyword evidence="2" id="KW-0597">Phosphoprotein</keyword>
<dbReference type="InterPro" id="IPR023152">
    <property type="entry name" value="RasGAP_CS"/>
</dbReference>
<dbReference type="SUPFAM" id="SSF48350">
    <property type="entry name" value="GTPase activation domain, GAP"/>
    <property type="match status" value="1"/>
</dbReference>
<dbReference type="PANTHER" id="PTHR10194:SF142">
    <property type="entry name" value="NEUROFIBROMIN"/>
    <property type="match status" value="1"/>
</dbReference>
<feature type="region of interest" description="Disordered" evidence="3">
    <location>
        <begin position="1064"/>
        <end position="1101"/>
    </location>
</feature>
<dbReference type="EMBL" id="CAEFZW010000003">
    <property type="protein sequence ID" value="CAB4253634.1"/>
    <property type="molecule type" value="Genomic_DNA"/>
</dbReference>
<dbReference type="InterPro" id="IPR001936">
    <property type="entry name" value="RasGAP_dom"/>
</dbReference>
<feature type="region of interest" description="Disordered" evidence="3">
    <location>
        <begin position="1"/>
        <end position="20"/>
    </location>
</feature>
<organism evidence="6 7">
    <name type="scientific">Maudiozyma barnettii</name>
    <dbReference type="NCBI Taxonomy" id="61262"/>
    <lineage>
        <taxon>Eukaryota</taxon>
        <taxon>Fungi</taxon>
        <taxon>Dikarya</taxon>
        <taxon>Ascomycota</taxon>
        <taxon>Saccharomycotina</taxon>
        <taxon>Saccharomycetes</taxon>
        <taxon>Saccharomycetales</taxon>
        <taxon>Saccharomycetaceae</taxon>
        <taxon>Maudiozyma</taxon>
    </lineage>
</organism>
<dbReference type="Pfam" id="PF00616">
    <property type="entry name" value="RasGAP"/>
    <property type="match status" value="1"/>
</dbReference>
<keyword evidence="4" id="KW-1133">Transmembrane helix</keyword>
<keyword evidence="1" id="KW-0343">GTPase activation</keyword>
<feature type="compositionally biased region" description="Polar residues" evidence="3">
    <location>
        <begin position="461"/>
        <end position="504"/>
    </location>
</feature>
<feature type="compositionally biased region" description="Basic and acidic residues" evidence="3">
    <location>
        <begin position="560"/>
        <end position="570"/>
    </location>
</feature>
<evidence type="ECO:0000256" key="4">
    <source>
        <dbReference type="SAM" id="Phobius"/>
    </source>
</evidence>
<evidence type="ECO:0000313" key="6">
    <source>
        <dbReference type="EMBL" id="CAB4253634.1"/>
    </source>
</evidence>
<protein>
    <submittedName>
        <fullName evidence="6">Similar to Saccharomyces cerevisiae YBR140C IRA1 GTPase-activating protein that negatively regulates RAS by converting it from the GTP- to the GDP-bound inactive form</fullName>
    </submittedName>
</protein>
<feature type="compositionally biased region" description="Polar residues" evidence="3">
    <location>
        <begin position="424"/>
        <end position="434"/>
    </location>
</feature>
<evidence type="ECO:0000259" key="5">
    <source>
        <dbReference type="PROSITE" id="PS50018"/>
    </source>
</evidence>
<dbReference type="GO" id="GO:0007165">
    <property type="term" value="P:signal transduction"/>
    <property type="evidence" value="ECO:0007669"/>
    <property type="project" value="UniProtKB-ARBA"/>
</dbReference>
<feature type="region of interest" description="Disordered" evidence="3">
    <location>
        <begin position="450"/>
        <end position="599"/>
    </location>
</feature>
<keyword evidence="4" id="KW-0812">Transmembrane</keyword>
<dbReference type="PROSITE" id="PS00509">
    <property type="entry name" value="RAS_GTPASE_ACTIV_1"/>
    <property type="match status" value="1"/>
</dbReference>
<proteinExistence type="predicted"/>
<dbReference type="RefSeq" id="XP_041405483.1">
    <property type="nucleotide sequence ID" value="XM_041549549.1"/>
</dbReference>
<dbReference type="Proteomes" id="UP000644660">
    <property type="component" value="Unassembled WGS sequence"/>
</dbReference>
<feature type="region of interest" description="Disordered" evidence="3">
    <location>
        <begin position="394"/>
        <end position="434"/>
    </location>
</feature>
<feature type="compositionally biased region" description="Acidic residues" evidence="3">
    <location>
        <begin position="690"/>
        <end position="702"/>
    </location>
</feature>
<dbReference type="GO" id="GO:0005096">
    <property type="term" value="F:GTPase activator activity"/>
    <property type="evidence" value="ECO:0007669"/>
    <property type="project" value="UniProtKB-KW"/>
</dbReference>
<dbReference type="CDD" id="cd05392">
    <property type="entry name" value="RasGAP_Neurofibromin_like"/>
    <property type="match status" value="1"/>
</dbReference>
<dbReference type="InterPro" id="IPR036865">
    <property type="entry name" value="CRAL-TRIO_dom_sf"/>
</dbReference>
<dbReference type="InterPro" id="IPR008936">
    <property type="entry name" value="Rho_GTPase_activation_prot"/>
</dbReference>
<keyword evidence="7" id="KW-1185">Reference proteome</keyword>
<feature type="compositionally biased region" description="Low complexity" evidence="3">
    <location>
        <begin position="405"/>
        <end position="423"/>
    </location>
</feature>
<evidence type="ECO:0000256" key="3">
    <source>
        <dbReference type="SAM" id="MobiDB-lite"/>
    </source>
</evidence>
<evidence type="ECO:0000256" key="1">
    <source>
        <dbReference type="ARBA" id="ARBA00022468"/>
    </source>
</evidence>
<feature type="region of interest" description="Disordered" evidence="3">
    <location>
        <begin position="690"/>
        <end position="709"/>
    </location>
</feature>
<dbReference type="Gene3D" id="3.40.525.10">
    <property type="entry name" value="CRAL-TRIO lipid binding domain"/>
    <property type="match status" value="1"/>
</dbReference>
<dbReference type="GeneID" id="64856605"/>
<dbReference type="Gene3D" id="1.10.506.10">
    <property type="entry name" value="GTPase Activation - p120gap, domain 1"/>
    <property type="match status" value="1"/>
</dbReference>
<name>A0A8H2ZH71_9SACH</name>
<feature type="domain" description="Ras-GAP" evidence="5">
    <location>
        <begin position="1811"/>
        <end position="2000"/>
    </location>
</feature>
<feature type="transmembrane region" description="Helical" evidence="4">
    <location>
        <begin position="323"/>
        <end position="342"/>
    </location>
</feature>
<evidence type="ECO:0000256" key="2">
    <source>
        <dbReference type="ARBA" id="ARBA00022553"/>
    </source>
</evidence>
<dbReference type="PANTHER" id="PTHR10194">
    <property type="entry name" value="RAS GTPASE-ACTIVATING PROTEINS"/>
    <property type="match status" value="1"/>
</dbReference>
<dbReference type="PROSITE" id="PS50018">
    <property type="entry name" value="RAS_GTPASE_ACTIV_2"/>
    <property type="match status" value="1"/>
</dbReference>
<feature type="compositionally biased region" description="Polar residues" evidence="3">
    <location>
        <begin position="571"/>
        <end position="595"/>
    </location>
</feature>
<reference evidence="6 7" key="1">
    <citation type="submission" date="2020-05" db="EMBL/GenBank/DDBJ databases">
        <authorList>
            <person name="Casaregola S."/>
            <person name="Devillers H."/>
            <person name="Grondin C."/>
        </authorList>
    </citation>
    <scope>NUCLEOTIDE SEQUENCE [LARGE SCALE GENOMIC DNA]</scope>
    <source>
        <strain evidence="6 7">CLIB 1767</strain>
    </source>
</reference>
<keyword evidence="4" id="KW-0472">Membrane</keyword>